<dbReference type="InterPro" id="IPR042188">
    <property type="entry name" value="MmgE/PrpD_sf_2"/>
</dbReference>
<evidence type="ECO:0000259" key="2">
    <source>
        <dbReference type="Pfam" id="PF03972"/>
    </source>
</evidence>
<reference evidence="4 5" key="1">
    <citation type="submission" date="2023-08" db="EMBL/GenBank/DDBJ databases">
        <title>Black Yeasts Isolated from many extreme environments.</title>
        <authorList>
            <person name="Coleine C."/>
            <person name="Stajich J.E."/>
            <person name="Selbmann L."/>
        </authorList>
    </citation>
    <scope>NUCLEOTIDE SEQUENCE [LARGE SCALE GENOMIC DNA]</scope>
    <source>
        <strain evidence="4 5">CCFEE 5792</strain>
    </source>
</reference>
<dbReference type="EMBL" id="JAVRRD010000008">
    <property type="protein sequence ID" value="KAK5056172.1"/>
    <property type="molecule type" value="Genomic_DNA"/>
</dbReference>
<dbReference type="Gene3D" id="1.10.4100.10">
    <property type="entry name" value="2-methylcitrate dehydratase PrpD"/>
    <property type="match status" value="1"/>
</dbReference>
<dbReference type="Pfam" id="PF19305">
    <property type="entry name" value="MmgE_PrpD_C"/>
    <property type="match status" value="1"/>
</dbReference>
<evidence type="ECO:0000256" key="1">
    <source>
        <dbReference type="ARBA" id="ARBA00006174"/>
    </source>
</evidence>
<evidence type="ECO:0000313" key="4">
    <source>
        <dbReference type="EMBL" id="KAK5056172.1"/>
    </source>
</evidence>
<dbReference type="RefSeq" id="XP_064708142.1">
    <property type="nucleotide sequence ID" value="XM_064856242.1"/>
</dbReference>
<accession>A0AAV9NIJ1</accession>
<keyword evidence="5" id="KW-1185">Reference proteome</keyword>
<dbReference type="GeneID" id="89980867"/>
<evidence type="ECO:0000313" key="5">
    <source>
        <dbReference type="Proteomes" id="UP001358417"/>
    </source>
</evidence>
<dbReference type="InterPro" id="IPR045337">
    <property type="entry name" value="MmgE_PrpD_C"/>
</dbReference>
<proteinExistence type="inferred from homology"/>
<dbReference type="InterPro" id="IPR042183">
    <property type="entry name" value="MmgE/PrpD_sf_1"/>
</dbReference>
<protein>
    <recommendedName>
        <fullName evidence="6">MmgE/PrpD family protein</fullName>
    </recommendedName>
</protein>
<evidence type="ECO:0000259" key="3">
    <source>
        <dbReference type="Pfam" id="PF19305"/>
    </source>
</evidence>
<dbReference type="InterPro" id="IPR045336">
    <property type="entry name" value="MmgE_PrpD_N"/>
</dbReference>
<gene>
    <name evidence="4" type="ORF">LTR84_012725</name>
</gene>
<comment type="similarity">
    <text evidence="1">Belongs to the PrpD family.</text>
</comment>
<evidence type="ECO:0008006" key="6">
    <source>
        <dbReference type="Google" id="ProtNLM"/>
    </source>
</evidence>
<feature type="domain" description="MmgE/PrpD N-terminal" evidence="2">
    <location>
        <begin position="10"/>
        <end position="233"/>
    </location>
</feature>
<dbReference type="InterPro" id="IPR036148">
    <property type="entry name" value="MmgE/PrpD_sf"/>
</dbReference>
<sequence length="458" mass="48716">MADVDHTFLLAEFLSGLTYEDLPSEVIQQAKKSILNALGCGLGYAQHGPAEKAFLLIQNGRSCEDATILGRRQRASVENAILINGIAMTTADYDDTHLKTVIHPSGTSLAALLSWAEVNHMAGKDFLLAFICGVEAQCAVGNAVSPAHYRDGWHITGTTGTFGAAACIAKAMKLDANQFAAALGHSASMAAGIRAMFGTDTKTLHMGRGAQNGLLVAELASHGFASCSRAIESWARLVSTTVNEDASSALTRGGGYQILENTFKPYPCGIVIHPLIDAALEAHRAAGEYSASTSAGGSAEKVTGIEKINATVSPQCVRLCSVRHPTTGLETIFSLYHGIAVALVHGQAGPAQFSDPACKDQANKQLRDKIEVQIDENLAEDSASLEILFADGQERTFHVEHAIGSLARPMTSEQLEDKFVDLASGVLGRRQADQVIERCWSLNRVPDMQDFIALLVPS</sequence>
<dbReference type="PANTHER" id="PTHR16943">
    <property type="entry name" value="2-METHYLCITRATE DEHYDRATASE-RELATED"/>
    <property type="match status" value="1"/>
</dbReference>
<comment type="caution">
    <text evidence="4">The sequence shown here is derived from an EMBL/GenBank/DDBJ whole genome shotgun (WGS) entry which is preliminary data.</text>
</comment>
<organism evidence="4 5">
    <name type="scientific">Exophiala bonariae</name>
    <dbReference type="NCBI Taxonomy" id="1690606"/>
    <lineage>
        <taxon>Eukaryota</taxon>
        <taxon>Fungi</taxon>
        <taxon>Dikarya</taxon>
        <taxon>Ascomycota</taxon>
        <taxon>Pezizomycotina</taxon>
        <taxon>Eurotiomycetes</taxon>
        <taxon>Chaetothyriomycetidae</taxon>
        <taxon>Chaetothyriales</taxon>
        <taxon>Herpotrichiellaceae</taxon>
        <taxon>Exophiala</taxon>
    </lineage>
</organism>
<dbReference type="InterPro" id="IPR005656">
    <property type="entry name" value="MmgE_PrpD"/>
</dbReference>
<dbReference type="Gene3D" id="3.30.1330.120">
    <property type="entry name" value="2-methylcitrate dehydratase PrpD"/>
    <property type="match status" value="1"/>
</dbReference>
<dbReference type="Pfam" id="PF03972">
    <property type="entry name" value="MmgE_PrpD_N"/>
    <property type="match status" value="1"/>
</dbReference>
<dbReference type="AlphaFoldDB" id="A0AAV9NIJ1"/>
<dbReference type="GO" id="GO:0016829">
    <property type="term" value="F:lyase activity"/>
    <property type="evidence" value="ECO:0007669"/>
    <property type="project" value="InterPro"/>
</dbReference>
<feature type="domain" description="MmgE/PrpD C-terminal" evidence="3">
    <location>
        <begin position="266"/>
        <end position="441"/>
    </location>
</feature>
<name>A0AAV9NIJ1_9EURO</name>
<dbReference type="Proteomes" id="UP001358417">
    <property type="component" value="Unassembled WGS sequence"/>
</dbReference>
<dbReference type="PANTHER" id="PTHR16943:SF8">
    <property type="entry name" value="2-METHYLCITRATE DEHYDRATASE"/>
    <property type="match status" value="1"/>
</dbReference>
<dbReference type="SUPFAM" id="SSF103378">
    <property type="entry name" value="2-methylcitrate dehydratase PrpD"/>
    <property type="match status" value="1"/>
</dbReference>